<dbReference type="EMBL" id="BAAAHE010000042">
    <property type="protein sequence ID" value="GAA0631579.1"/>
    <property type="molecule type" value="Genomic_DNA"/>
</dbReference>
<protein>
    <submittedName>
        <fullName evidence="2">Uncharacterized protein</fullName>
    </submittedName>
</protein>
<comment type="caution">
    <text evidence="2">The sequence shown here is derived from an EMBL/GenBank/DDBJ whole genome shotgun (WGS) entry which is preliminary data.</text>
</comment>
<gene>
    <name evidence="2" type="ORF">GCM10009547_39270</name>
</gene>
<feature type="region of interest" description="Disordered" evidence="1">
    <location>
        <begin position="1"/>
        <end position="73"/>
    </location>
</feature>
<reference evidence="2 3" key="1">
    <citation type="journal article" date="2019" name="Int. J. Syst. Evol. Microbiol.">
        <title>The Global Catalogue of Microorganisms (GCM) 10K type strain sequencing project: providing services to taxonomists for standard genome sequencing and annotation.</title>
        <authorList>
            <consortium name="The Broad Institute Genomics Platform"/>
            <consortium name="The Broad Institute Genome Sequencing Center for Infectious Disease"/>
            <person name="Wu L."/>
            <person name="Ma J."/>
        </authorList>
    </citation>
    <scope>NUCLEOTIDE SEQUENCE [LARGE SCALE GENOMIC DNA]</scope>
    <source>
        <strain evidence="2 3">JCM 10671</strain>
    </source>
</reference>
<name>A0ABN1H7E5_9ACTN</name>
<accession>A0ABN1H7E5</accession>
<organism evidence="2 3">
    <name type="scientific">Sporichthya brevicatena</name>
    <dbReference type="NCBI Taxonomy" id="171442"/>
    <lineage>
        <taxon>Bacteria</taxon>
        <taxon>Bacillati</taxon>
        <taxon>Actinomycetota</taxon>
        <taxon>Actinomycetes</taxon>
        <taxon>Sporichthyales</taxon>
        <taxon>Sporichthyaceae</taxon>
        <taxon>Sporichthya</taxon>
    </lineage>
</organism>
<feature type="compositionally biased region" description="Basic and acidic residues" evidence="1">
    <location>
        <begin position="42"/>
        <end position="54"/>
    </location>
</feature>
<proteinExistence type="predicted"/>
<keyword evidence="3" id="KW-1185">Reference proteome</keyword>
<evidence type="ECO:0000313" key="3">
    <source>
        <dbReference type="Proteomes" id="UP001500957"/>
    </source>
</evidence>
<sequence length="73" mass="7527">MPCVGDKRVMHTDHGGDAGADVPDVGQTSREDLPDTSQATTADDHDGVRDDDIAAGHIGEPGGPSWARSGEES</sequence>
<evidence type="ECO:0000256" key="1">
    <source>
        <dbReference type="SAM" id="MobiDB-lite"/>
    </source>
</evidence>
<dbReference type="Proteomes" id="UP001500957">
    <property type="component" value="Unassembled WGS sequence"/>
</dbReference>
<feature type="compositionally biased region" description="Basic and acidic residues" evidence="1">
    <location>
        <begin position="1"/>
        <end position="16"/>
    </location>
</feature>
<evidence type="ECO:0000313" key="2">
    <source>
        <dbReference type="EMBL" id="GAA0631579.1"/>
    </source>
</evidence>